<dbReference type="AlphaFoldDB" id="A0A9P4MML2"/>
<protein>
    <submittedName>
        <fullName evidence="2">Uncharacterized protein</fullName>
    </submittedName>
</protein>
<keyword evidence="1" id="KW-0812">Transmembrane</keyword>
<organism evidence="2 3">
    <name type="scientific">Delitschia confertaspora ATCC 74209</name>
    <dbReference type="NCBI Taxonomy" id="1513339"/>
    <lineage>
        <taxon>Eukaryota</taxon>
        <taxon>Fungi</taxon>
        <taxon>Dikarya</taxon>
        <taxon>Ascomycota</taxon>
        <taxon>Pezizomycotina</taxon>
        <taxon>Dothideomycetes</taxon>
        <taxon>Pleosporomycetidae</taxon>
        <taxon>Pleosporales</taxon>
        <taxon>Delitschiaceae</taxon>
        <taxon>Delitschia</taxon>
    </lineage>
</organism>
<gene>
    <name evidence="2" type="ORF">GQ43DRAFT_163094</name>
</gene>
<keyword evidence="1" id="KW-1133">Transmembrane helix</keyword>
<keyword evidence="1" id="KW-0472">Membrane</keyword>
<evidence type="ECO:0000313" key="2">
    <source>
        <dbReference type="EMBL" id="KAF2198414.1"/>
    </source>
</evidence>
<dbReference type="Proteomes" id="UP000799536">
    <property type="component" value="Unassembled WGS sequence"/>
</dbReference>
<keyword evidence="3" id="KW-1185">Reference proteome</keyword>
<dbReference type="OrthoDB" id="5353310at2759"/>
<evidence type="ECO:0000313" key="3">
    <source>
        <dbReference type="Proteomes" id="UP000799536"/>
    </source>
</evidence>
<comment type="caution">
    <text evidence="2">The sequence shown here is derived from an EMBL/GenBank/DDBJ whole genome shotgun (WGS) entry which is preliminary data.</text>
</comment>
<dbReference type="EMBL" id="ML994146">
    <property type="protein sequence ID" value="KAF2198414.1"/>
    <property type="molecule type" value="Genomic_DNA"/>
</dbReference>
<feature type="transmembrane region" description="Helical" evidence="1">
    <location>
        <begin position="48"/>
        <end position="71"/>
    </location>
</feature>
<proteinExistence type="predicted"/>
<reference evidence="2" key="1">
    <citation type="journal article" date="2020" name="Stud. Mycol.">
        <title>101 Dothideomycetes genomes: a test case for predicting lifestyles and emergence of pathogens.</title>
        <authorList>
            <person name="Haridas S."/>
            <person name="Albert R."/>
            <person name="Binder M."/>
            <person name="Bloem J."/>
            <person name="Labutti K."/>
            <person name="Salamov A."/>
            <person name="Andreopoulos B."/>
            <person name="Baker S."/>
            <person name="Barry K."/>
            <person name="Bills G."/>
            <person name="Bluhm B."/>
            <person name="Cannon C."/>
            <person name="Castanera R."/>
            <person name="Culley D."/>
            <person name="Daum C."/>
            <person name="Ezra D."/>
            <person name="Gonzalez J."/>
            <person name="Henrissat B."/>
            <person name="Kuo A."/>
            <person name="Liang C."/>
            <person name="Lipzen A."/>
            <person name="Lutzoni F."/>
            <person name="Magnuson J."/>
            <person name="Mondo S."/>
            <person name="Nolan M."/>
            <person name="Ohm R."/>
            <person name="Pangilinan J."/>
            <person name="Park H.-J."/>
            <person name="Ramirez L."/>
            <person name="Alfaro M."/>
            <person name="Sun H."/>
            <person name="Tritt A."/>
            <person name="Yoshinaga Y."/>
            <person name="Zwiers L.-H."/>
            <person name="Turgeon B."/>
            <person name="Goodwin S."/>
            <person name="Spatafora J."/>
            <person name="Crous P."/>
            <person name="Grigoriev I."/>
        </authorList>
    </citation>
    <scope>NUCLEOTIDE SEQUENCE</scope>
    <source>
        <strain evidence="2">ATCC 74209</strain>
    </source>
</reference>
<evidence type="ECO:0000256" key="1">
    <source>
        <dbReference type="SAM" id="Phobius"/>
    </source>
</evidence>
<accession>A0A9P4MML2</accession>
<sequence>MAVRDPAFWRRFSVAVHQDEEAQANRPDLKHTDSWLERQRQKESRRACMCWVFWLCFIAVIAGVVIAMLYLKSRGII</sequence>
<name>A0A9P4MML2_9PLEO</name>